<dbReference type="NCBIfam" id="TIGR03654">
    <property type="entry name" value="L6_bact"/>
    <property type="match status" value="1"/>
</dbReference>
<evidence type="ECO:0000256" key="4">
    <source>
        <dbReference type="ARBA" id="ARBA00023274"/>
    </source>
</evidence>
<evidence type="ECO:0000259" key="8">
    <source>
        <dbReference type="Pfam" id="PF00347"/>
    </source>
</evidence>
<accession>A0A1F8FJD5</accession>
<dbReference type="GO" id="GO:0019843">
    <property type="term" value="F:rRNA binding"/>
    <property type="evidence" value="ECO:0007669"/>
    <property type="project" value="UniProtKB-UniRule"/>
</dbReference>
<dbReference type="Gene3D" id="3.90.930.12">
    <property type="entry name" value="Ribosomal protein L6, alpha-beta domain"/>
    <property type="match status" value="2"/>
</dbReference>
<dbReference type="FunFam" id="3.90.930.12:FF:000002">
    <property type="entry name" value="50S ribosomal protein L6"/>
    <property type="match status" value="1"/>
</dbReference>
<dbReference type="PIRSF" id="PIRSF002162">
    <property type="entry name" value="Ribosomal_L6"/>
    <property type="match status" value="1"/>
</dbReference>
<gene>
    <name evidence="5" type="primary">rplF</name>
    <name evidence="9" type="ORF">A3C71_01285</name>
</gene>
<evidence type="ECO:0000256" key="2">
    <source>
        <dbReference type="ARBA" id="ARBA00022884"/>
    </source>
</evidence>
<evidence type="ECO:0000256" key="7">
    <source>
        <dbReference type="RuleBase" id="RU003870"/>
    </source>
</evidence>
<keyword evidence="2 5" id="KW-0694">RNA-binding</keyword>
<keyword evidence="1 5" id="KW-0699">rRNA-binding</keyword>
<dbReference type="GO" id="GO:0002181">
    <property type="term" value="P:cytoplasmic translation"/>
    <property type="evidence" value="ECO:0007669"/>
    <property type="project" value="TreeGrafter"/>
</dbReference>
<evidence type="ECO:0000256" key="6">
    <source>
        <dbReference type="RuleBase" id="RU003869"/>
    </source>
</evidence>
<dbReference type="InterPro" id="IPR000702">
    <property type="entry name" value="Ribosomal_uL6-like"/>
</dbReference>
<organism evidence="9 10">
    <name type="scientific">Candidatus Yanofskybacteria bacterium RIFCSPHIGHO2_02_FULL_43_15c</name>
    <dbReference type="NCBI Taxonomy" id="1802679"/>
    <lineage>
        <taxon>Bacteria</taxon>
        <taxon>Candidatus Yanofskyibacteriota</taxon>
    </lineage>
</organism>
<dbReference type="GO" id="GO:0003735">
    <property type="term" value="F:structural constituent of ribosome"/>
    <property type="evidence" value="ECO:0007669"/>
    <property type="project" value="UniProtKB-UniRule"/>
</dbReference>
<name>A0A1F8FJD5_9BACT</name>
<reference evidence="9 10" key="1">
    <citation type="journal article" date="2016" name="Nat. Commun.">
        <title>Thousands of microbial genomes shed light on interconnected biogeochemical processes in an aquifer system.</title>
        <authorList>
            <person name="Anantharaman K."/>
            <person name="Brown C.T."/>
            <person name="Hug L.A."/>
            <person name="Sharon I."/>
            <person name="Castelle C.J."/>
            <person name="Probst A.J."/>
            <person name="Thomas B.C."/>
            <person name="Singh A."/>
            <person name="Wilkins M.J."/>
            <person name="Karaoz U."/>
            <person name="Brodie E.L."/>
            <person name="Williams K.H."/>
            <person name="Hubbard S.S."/>
            <person name="Banfield J.F."/>
        </authorList>
    </citation>
    <scope>NUCLEOTIDE SEQUENCE [LARGE SCALE GENOMIC DNA]</scope>
</reference>
<protein>
    <recommendedName>
        <fullName evidence="5">Large ribosomal subunit protein uL6</fullName>
    </recommendedName>
</protein>
<feature type="domain" description="Large ribosomal subunit protein uL6 alpha-beta" evidence="8">
    <location>
        <begin position="93"/>
        <end position="165"/>
    </location>
</feature>
<dbReference type="InterPro" id="IPR036789">
    <property type="entry name" value="Ribosomal_uL6-like_a/b-dom_sf"/>
</dbReference>
<evidence type="ECO:0000256" key="1">
    <source>
        <dbReference type="ARBA" id="ARBA00022730"/>
    </source>
</evidence>
<keyword evidence="4 5" id="KW-0687">Ribonucleoprotein</keyword>
<sequence length="183" mass="19879">MSRIGKKPIQIPSGVEIKLDGSVLKVKGPKGELNREIDPRIVLQMADQTVKVTVKNKMGDKRGSILWGLYRSLINNMIKGVSTGFEKALTFQGVGYRAAVKGNDLELNLGFSHPKEVKGPPGIQFKVEKNKITVAGIEKDLVGQVAAEIKKQRPPEPYRGSGIKYESEVIIKKAGKKAATTAG</sequence>
<dbReference type="EMBL" id="MGJT01000013">
    <property type="protein sequence ID" value="OGN12830.1"/>
    <property type="molecule type" value="Genomic_DNA"/>
</dbReference>
<proteinExistence type="inferred from homology"/>
<evidence type="ECO:0000256" key="5">
    <source>
        <dbReference type="HAMAP-Rule" id="MF_01365"/>
    </source>
</evidence>
<dbReference type="Proteomes" id="UP000178197">
    <property type="component" value="Unassembled WGS sequence"/>
</dbReference>
<comment type="caution">
    <text evidence="9">The sequence shown here is derived from an EMBL/GenBank/DDBJ whole genome shotgun (WGS) entry which is preliminary data.</text>
</comment>
<dbReference type="GO" id="GO:0022625">
    <property type="term" value="C:cytosolic large ribosomal subunit"/>
    <property type="evidence" value="ECO:0007669"/>
    <property type="project" value="UniProtKB-UniRule"/>
</dbReference>
<keyword evidence="3 5" id="KW-0689">Ribosomal protein</keyword>
<dbReference type="SUPFAM" id="SSF56053">
    <property type="entry name" value="Ribosomal protein L6"/>
    <property type="match status" value="2"/>
</dbReference>
<dbReference type="InterPro" id="IPR020040">
    <property type="entry name" value="Ribosomal_uL6_a/b-dom"/>
</dbReference>
<dbReference type="Pfam" id="PF00347">
    <property type="entry name" value="Ribosomal_L6"/>
    <property type="match status" value="2"/>
</dbReference>
<dbReference type="PANTHER" id="PTHR11655">
    <property type="entry name" value="60S/50S RIBOSOMAL PROTEIN L6/L9"/>
    <property type="match status" value="1"/>
</dbReference>
<comment type="subunit">
    <text evidence="5">Part of the 50S ribosomal subunit.</text>
</comment>
<feature type="domain" description="Large ribosomal subunit protein uL6 alpha-beta" evidence="8">
    <location>
        <begin position="11"/>
        <end position="84"/>
    </location>
</feature>
<dbReference type="AlphaFoldDB" id="A0A1F8FJD5"/>
<evidence type="ECO:0000313" key="10">
    <source>
        <dbReference type="Proteomes" id="UP000178197"/>
    </source>
</evidence>
<dbReference type="HAMAP" id="MF_01365_B">
    <property type="entry name" value="Ribosomal_uL6_B"/>
    <property type="match status" value="1"/>
</dbReference>
<comment type="function">
    <text evidence="5 7">This protein binds to the 23S rRNA, and is important in its secondary structure. It is located near the subunit interface in the base of the L7/L12 stalk, and near the tRNA binding site of the peptidyltransferase center.</text>
</comment>
<evidence type="ECO:0000256" key="3">
    <source>
        <dbReference type="ARBA" id="ARBA00022980"/>
    </source>
</evidence>
<dbReference type="InterPro" id="IPR019906">
    <property type="entry name" value="Ribosomal_uL6_bac-type"/>
</dbReference>
<comment type="similarity">
    <text evidence="5 6">Belongs to the universal ribosomal protein uL6 family.</text>
</comment>
<dbReference type="PRINTS" id="PR00059">
    <property type="entry name" value="RIBOSOMALL6"/>
</dbReference>
<dbReference type="PANTHER" id="PTHR11655:SF14">
    <property type="entry name" value="LARGE RIBOSOMAL SUBUNIT PROTEIN UL6M"/>
    <property type="match status" value="1"/>
</dbReference>
<evidence type="ECO:0000313" key="9">
    <source>
        <dbReference type="EMBL" id="OGN12830.1"/>
    </source>
</evidence>